<sequence>MQVKTHDAPTQTTRAPIFQDKDKSCQTKKKCDASTQIAPHNHPSGRTQDQSIETVQYAHCLIQDKCDDVKAKGLRITCIDWGGVTGSLLAATYGKIDEHGWCSEFGRINFWNLSAKNYDGKPFASIEHSSYLMSVAAHPERPSMFSAGSFNGEILLFDLNNDSQPLIACSKTNAFPINSLRWIFDANYGEWLILSMSADGYILLWTISNKLKFPIQGFNIRCNLNGEIHALSGTAMSSSARDIIVGSGAGVVSKIYVNSSIVFGRSTISEDGTKLRLKWSKNASRIISQVPSKLRDNMIKRIEKKAMEEKRRGVDIETVFNAGIPMKELFPIPKMMTANNQHIGPVTSVDYSYFNQDMYLTAGRDGMLKLHSSLTREILLTLEPSSKFPAEHS</sequence>
<dbReference type="GO" id="GO:0042073">
    <property type="term" value="P:intraciliary transport"/>
    <property type="evidence" value="ECO:0007669"/>
    <property type="project" value="TreeGrafter"/>
</dbReference>
<dbReference type="InterPro" id="IPR020891">
    <property type="entry name" value="UPF0758_CS"/>
</dbReference>
<keyword evidence="3" id="KW-0853">WD repeat</keyword>
<evidence type="ECO:0000256" key="5">
    <source>
        <dbReference type="SAM" id="MobiDB-lite"/>
    </source>
</evidence>
<dbReference type="InterPro" id="IPR050687">
    <property type="entry name" value="Dynein_IC"/>
</dbReference>
<comment type="subcellular location">
    <subcellularLocation>
        <location evidence="1">Cytoplasm</location>
    </subcellularLocation>
</comment>
<reference evidence="6" key="1">
    <citation type="submission" date="2021-01" db="EMBL/GenBank/DDBJ databases">
        <authorList>
            <person name="Corre E."/>
            <person name="Pelletier E."/>
            <person name="Niang G."/>
            <person name="Scheremetjew M."/>
            <person name="Finn R."/>
            <person name="Kale V."/>
            <person name="Holt S."/>
            <person name="Cochrane G."/>
            <person name="Meng A."/>
            <person name="Brown T."/>
            <person name="Cohen L."/>
        </authorList>
    </citation>
    <scope>NUCLEOTIDE SEQUENCE</scope>
    <source>
        <strain evidence="6">B650</strain>
    </source>
</reference>
<name>A0A7S2PN60_9STRA</name>
<dbReference type="EMBL" id="HBGY01031126">
    <property type="protein sequence ID" value="CAD9609276.1"/>
    <property type="molecule type" value="Transcribed_RNA"/>
</dbReference>
<dbReference type="InterPro" id="IPR036322">
    <property type="entry name" value="WD40_repeat_dom_sf"/>
</dbReference>
<dbReference type="SUPFAM" id="SSF50978">
    <property type="entry name" value="WD40 repeat-like"/>
    <property type="match status" value="1"/>
</dbReference>
<gene>
    <name evidence="6" type="ORF">LDAN0321_LOCUS19401</name>
</gene>
<accession>A0A7S2PN60</accession>
<dbReference type="Gene3D" id="2.130.10.10">
    <property type="entry name" value="YVTN repeat-like/Quinoprotein amine dehydrogenase"/>
    <property type="match status" value="1"/>
</dbReference>
<evidence type="ECO:0000256" key="2">
    <source>
        <dbReference type="ARBA" id="ARBA00022490"/>
    </source>
</evidence>
<dbReference type="GO" id="GO:0097014">
    <property type="term" value="C:ciliary plasm"/>
    <property type="evidence" value="ECO:0007669"/>
    <property type="project" value="TreeGrafter"/>
</dbReference>
<evidence type="ECO:0000313" key="6">
    <source>
        <dbReference type="EMBL" id="CAD9609276.1"/>
    </source>
</evidence>
<protein>
    <submittedName>
        <fullName evidence="6">Uncharacterized protein</fullName>
    </submittedName>
</protein>
<dbReference type="PANTHER" id="PTHR12442:SF26">
    <property type="entry name" value="CYTOPLASMIC DYNEIN 2 INTERMEDIATE CHAIN 2"/>
    <property type="match status" value="1"/>
</dbReference>
<evidence type="ECO:0000256" key="4">
    <source>
        <dbReference type="ARBA" id="ARBA00022737"/>
    </source>
</evidence>
<dbReference type="GO" id="GO:0005868">
    <property type="term" value="C:cytoplasmic dynein complex"/>
    <property type="evidence" value="ECO:0007669"/>
    <property type="project" value="TreeGrafter"/>
</dbReference>
<feature type="region of interest" description="Disordered" evidence="5">
    <location>
        <begin position="1"/>
        <end position="21"/>
    </location>
</feature>
<organism evidence="6">
    <name type="scientific">Leptocylindrus danicus</name>
    <dbReference type="NCBI Taxonomy" id="163516"/>
    <lineage>
        <taxon>Eukaryota</taxon>
        <taxon>Sar</taxon>
        <taxon>Stramenopiles</taxon>
        <taxon>Ochrophyta</taxon>
        <taxon>Bacillariophyta</taxon>
        <taxon>Coscinodiscophyceae</taxon>
        <taxon>Chaetocerotophycidae</taxon>
        <taxon>Leptocylindrales</taxon>
        <taxon>Leptocylindraceae</taxon>
        <taxon>Leptocylindrus</taxon>
    </lineage>
</organism>
<dbReference type="AlphaFoldDB" id="A0A7S2PN60"/>
<keyword evidence="2" id="KW-0963">Cytoplasm</keyword>
<dbReference type="GO" id="GO:0045503">
    <property type="term" value="F:dynein light chain binding"/>
    <property type="evidence" value="ECO:0007669"/>
    <property type="project" value="TreeGrafter"/>
</dbReference>
<dbReference type="GO" id="GO:0045504">
    <property type="term" value="F:dynein heavy chain binding"/>
    <property type="evidence" value="ECO:0007669"/>
    <property type="project" value="TreeGrafter"/>
</dbReference>
<evidence type="ECO:0000256" key="3">
    <source>
        <dbReference type="ARBA" id="ARBA00022574"/>
    </source>
</evidence>
<keyword evidence="4" id="KW-0677">Repeat</keyword>
<dbReference type="InterPro" id="IPR001680">
    <property type="entry name" value="WD40_rpt"/>
</dbReference>
<dbReference type="InterPro" id="IPR015943">
    <property type="entry name" value="WD40/YVTN_repeat-like_dom_sf"/>
</dbReference>
<evidence type="ECO:0000256" key="1">
    <source>
        <dbReference type="ARBA" id="ARBA00004496"/>
    </source>
</evidence>
<proteinExistence type="predicted"/>
<dbReference type="SMART" id="SM00320">
    <property type="entry name" value="WD40"/>
    <property type="match status" value="3"/>
</dbReference>
<dbReference type="PROSITE" id="PS01302">
    <property type="entry name" value="UPF0758"/>
    <property type="match status" value="1"/>
</dbReference>
<dbReference type="PANTHER" id="PTHR12442">
    <property type="entry name" value="DYNEIN INTERMEDIATE CHAIN"/>
    <property type="match status" value="1"/>
</dbReference>